<feature type="transmembrane region" description="Helical" evidence="4">
    <location>
        <begin position="24"/>
        <end position="44"/>
    </location>
</feature>
<dbReference type="GO" id="GO:0016020">
    <property type="term" value="C:membrane"/>
    <property type="evidence" value="ECO:0007669"/>
    <property type="project" value="InterPro"/>
</dbReference>
<feature type="transmembrane region" description="Helical" evidence="4">
    <location>
        <begin position="51"/>
        <end position="68"/>
    </location>
</feature>
<keyword evidence="3" id="KW-0175">Coiled coil</keyword>
<comment type="caution">
    <text evidence="6">The sequence shown here is derived from an EMBL/GenBank/DDBJ whole genome shotgun (WGS) entry which is preliminary data.</text>
</comment>
<organism evidence="6 7">
    <name type="scientific">Krasilnikovia cinnamomea</name>
    <dbReference type="NCBI Taxonomy" id="349313"/>
    <lineage>
        <taxon>Bacteria</taxon>
        <taxon>Bacillati</taxon>
        <taxon>Actinomycetota</taxon>
        <taxon>Actinomycetes</taxon>
        <taxon>Micromonosporales</taxon>
        <taxon>Micromonosporaceae</taxon>
        <taxon>Krasilnikovia</taxon>
    </lineage>
</organism>
<feature type="transmembrane region" description="Helical" evidence="4">
    <location>
        <begin position="147"/>
        <end position="168"/>
    </location>
</feature>
<evidence type="ECO:0000313" key="6">
    <source>
        <dbReference type="EMBL" id="RZU49907.1"/>
    </source>
</evidence>
<accession>A0A4Q7ZGL6</accession>
<keyword evidence="4" id="KW-1133">Transmembrane helix</keyword>
<dbReference type="SMART" id="SM00283">
    <property type="entry name" value="MA"/>
    <property type="match status" value="1"/>
</dbReference>
<dbReference type="Pfam" id="PF00015">
    <property type="entry name" value="MCPsignal"/>
    <property type="match status" value="1"/>
</dbReference>
<evidence type="ECO:0000313" key="7">
    <source>
        <dbReference type="Proteomes" id="UP000292564"/>
    </source>
</evidence>
<evidence type="ECO:0000256" key="2">
    <source>
        <dbReference type="PROSITE-ProRule" id="PRU00284"/>
    </source>
</evidence>
<keyword evidence="7" id="KW-1185">Reference proteome</keyword>
<feature type="transmembrane region" description="Helical" evidence="4">
    <location>
        <begin position="80"/>
        <end position="103"/>
    </location>
</feature>
<dbReference type="EMBL" id="SHKY01000001">
    <property type="protein sequence ID" value="RZU49907.1"/>
    <property type="molecule type" value="Genomic_DNA"/>
</dbReference>
<dbReference type="RefSeq" id="WP_130508910.1">
    <property type="nucleotide sequence ID" value="NZ_SHKY01000001.1"/>
</dbReference>
<evidence type="ECO:0000259" key="5">
    <source>
        <dbReference type="PROSITE" id="PS50111"/>
    </source>
</evidence>
<dbReference type="GO" id="GO:0007165">
    <property type="term" value="P:signal transduction"/>
    <property type="evidence" value="ECO:0007669"/>
    <property type="project" value="UniProtKB-KW"/>
</dbReference>
<keyword evidence="4" id="KW-0812">Transmembrane</keyword>
<dbReference type="SUPFAM" id="SSF58104">
    <property type="entry name" value="Methyl-accepting chemotaxis protein (MCP) signaling domain"/>
    <property type="match status" value="1"/>
</dbReference>
<dbReference type="Gene3D" id="1.10.287.950">
    <property type="entry name" value="Methyl-accepting chemotaxis protein"/>
    <property type="match status" value="1"/>
</dbReference>
<keyword evidence="1 2" id="KW-0807">Transducer</keyword>
<dbReference type="PROSITE" id="PS50111">
    <property type="entry name" value="CHEMOTAXIS_TRANSDUC_2"/>
    <property type="match status" value="1"/>
</dbReference>
<sequence>MTNGQDNTQGRRSPLDDRSISGKLLPRLFLPSGLASVLIALSNVDGYRGSLLIRGLLAIAIAVATWRVNWDRVPRQALRVLAYLAVTMIGVGALTTPGAYYLIMLNSAIAMVWAGFTLERRDVVALSAIMAVLTLVTQWHLFSPWIAMWHAVAIWILLTTLCVAMHWLRRLLDEGAAQVAQAQAEISELQVRTLTEQQQAEAQRAEQAAAQMAEQAHLQQQVAAQAAVLAQSAGEVSQNTTVAATAAEQMALALQDLSRTAQSTEEVTVTVVRQADDAATVIKALAASSAQIMAASDIIQSIAEQTNLLALNATIESARAGESGKGFAVVANEVKELARQSGENADSINRTLTDVRAQVDAAVTQVTEIAGSMSTLSAHHSTLAAAIEEQTAAVAEVTRTVTQTAGETQTMASGIQALEQISRAGAR</sequence>
<dbReference type="OrthoDB" id="9764154at2"/>
<keyword evidence="4" id="KW-0472">Membrane</keyword>
<protein>
    <submittedName>
        <fullName evidence="6">Methyl-accepting chemotaxis protein (MCP) signaling protein</fullName>
    </submittedName>
</protein>
<dbReference type="AlphaFoldDB" id="A0A4Q7ZGL6"/>
<feature type="domain" description="Methyl-accepting transducer" evidence="5">
    <location>
        <begin position="183"/>
        <end position="426"/>
    </location>
</feature>
<dbReference type="InterPro" id="IPR004089">
    <property type="entry name" value="MCPsignal_dom"/>
</dbReference>
<dbReference type="Proteomes" id="UP000292564">
    <property type="component" value="Unassembled WGS sequence"/>
</dbReference>
<evidence type="ECO:0000256" key="1">
    <source>
        <dbReference type="ARBA" id="ARBA00023224"/>
    </source>
</evidence>
<feature type="transmembrane region" description="Helical" evidence="4">
    <location>
        <begin position="123"/>
        <end position="141"/>
    </location>
</feature>
<dbReference type="PANTHER" id="PTHR32089">
    <property type="entry name" value="METHYL-ACCEPTING CHEMOTAXIS PROTEIN MCPB"/>
    <property type="match status" value="1"/>
</dbReference>
<proteinExistence type="predicted"/>
<name>A0A4Q7ZGL6_9ACTN</name>
<evidence type="ECO:0000256" key="3">
    <source>
        <dbReference type="SAM" id="Coils"/>
    </source>
</evidence>
<dbReference type="PANTHER" id="PTHR32089:SF112">
    <property type="entry name" value="LYSOZYME-LIKE PROTEIN-RELATED"/>
    <property type="match status" value="1"/>
</dbReference>
<gene>
    <name evidence="6" type="ORF">EV385_1664</name>
</gene>
<reference evidence="6 7" key="1">
    <citation type="submission" date="2019-02" db="EMBL/GenBank/DDBJ databases">
        <title>Sequencing the genomes of 1000 actinobacteria strains.</title>
        <authorList>
            <person name="Klenk H.-P."/>
        </authorList>
    </citation>
    <scope>NUCLEOTIDE SEQUENCE [LARGE SCALE GENOMIC DNA]</scope>
    <source>
        <strain evidence="6 7">DSM 45162</strain>
    </source>
</reference>
<evidence type="ECO:0000256" key="4">
    <source>
        <dbReference type="SAM" id="Phobius"/>
    </source>
</evidence>
<feature type="coiled-coil region" evidence="3">
    <location>
        <begin position="172"/>
        <end position="215"/>
    </location>
</feature>